<keyword evidence="2" id="KW-1185">Reference proteome</keyword>
<evidence type="ECO:0000313" key="1">
    <source>
        <dbReference type="EMBL" id="KAH9780814.1"/>
    </source>
</evidence>
<organism evidence="1 2">
    <name type="scientific">Citrus sinensis</name>
    <name type="common">Sweet orange</name>
    <name type="synonym">Citrus aurantium var. sinensis</name>
    <dbReference type="NCBI Taxonomy" id="2711"/>
    <lineage>
        <taxon>Eukaryota</taxon>
        <taxon>Viridiplantae</taxon>
        <taxon>Streptophyta</taxon>
        <taxon>Embryophyta</taxon>
        <taxon>Tracheophyta</taxon>
        <taxon>Spermatophyta</taxon>
        <taxon>Magnoliopsida</taxon>
        <taxon>eudicotyledons</taxon>
        <taxon>Gunneridae</taxon>
        <taxon>Pentapetalae</taxon>
        <taxon>rosids</taxon>
        <taxon>malvids</taxon>
        <taxon>Sapindales</taxon>
        <taxon>Rutaceae</taxon>
        <taxon>Aurantioideae</taxon>
        <taxon>Citrus</taxon>
    </lineage>
</organism>
<keyword evidence="1" id="KW-0548">Nucleotidyltransferase</keyword>
<accession>A0ACB8M5U5</accession>
<keyword evidence="1" id="KW-0695">RNA-directed DNA polymerase</keyword>
<gene>
    <name evidence="1" type="ORF">KPL71_008230</name>
</gene>
<proteinExistence type="predicted"/>
<sequence>MRLRVSLDVRKPLKRRMRLKRIGGEWFWVDFKYERLNAFCFICGLLGHTERNCHSLYDCTEGNVDRPHGSWMKAPPRQGMMNSGERWLRSEPPGMEACLFENYPKPEVARILGENEATKSATTGSKSRGKEQMVRHVPIVSALSNPDITCSQLSIDGQEMGASASRMVIFKANEVKYDSQLIISDAKHKRSGNAPLPLMGPEEPGPPRPMSCLSWNCRGLGHPRTVQVLADLAKQYNPAFIFLMETLCHRDKLEKIKIQFGYAGLFVVDKVGRSGGLALFWKPNFIVQLIKFGKTFIDVAVQNQEGKCWRVTGFYGFPKTSRRRESWRLLHSLALVSPLPWVCIGDFNDLLHSSEKRGKHAQPTWKLHGFQEAVLESGLFDLGMVGYPFTWERSRGSDEWVEERLDRALASNPWIHLFPRAKVCSLEASCSDHLPIFLDLSPVLIVVLLWSVGGVTSRGIIEPALRPVRRKWLCFGASVIRLALIVLLKLENATQRAKSIWLKEGDMNSKYFHAMASVRKKKNEMRKLRNVQGQWCTTPTDINEIIVDYFTQIFSSEGGSCQNISLLEPFSPADVRATIFSMHPEKSPGPDGMNPAFFQNFWSIVGNDVSAACLHFIHHSLCNVLYKIVAKMLASRLKLVLGSLISDSQSAFIPGRSITDNIMILAEVMHYLKRKRQAYDKIEWTFLSAIMLKMGFDPEFIKLIMLCVSTVSYKFSRDGMNIGPIIPSHGLRQGDPLSPYLFIICAEGLSSLIHHHDKASLLHGVRIARGAPSLTHLFFADDCFLFFKARDQEARVMKSILSMYGAASGQRVNYNKSYISFSANVNNEAAHSICTLFGVRANGSHRNYLGLPSHIGRSKIAIFRYIRDRVWKRLQGWNQKLLSRAGKEILLKTVAQSMPNYAMNIFLLPRDLCSELEKMMNSFWWGRNQNGRRGINWMNWDRMCWRLLTNPNALVTRLFKARYFPTSSFAEAQLGSNPSFIWRSILAAQPAILRSGRIQIRGGQQTIIGIAPWLSDKDSGFISSSLPANIASASVDSLMIPNHRRWDYEVHDKDFWFWLPDSKGLYTIRSCYRLLNSMLSPPSSRAWRKLWQLSIPAKVKNFLWRAMSNVIPTADNLLQRRVEPCKGWYKCNVDAAIASSRGMISLGAVIRSDQGDFIAAKSNIFPGSFEAREAEAIGVREALSWLKKFAFHSVILEMDSLQVFNALYDKTSYPNGFGSIIDDCRALARSLREVAFSFVRRSANSAAHTVAQVGGSMSGSGEWRFVPPPWLVEALAF</sequence>
<keyword evidence="1" id="KW-0808">Transferase</keyword>
<dbReference type="EMBL" id="CM039172">
    <property type="protein sequence ID" value="KAH9780814.1"/>
    <property type="molecule type" value="Genomic_DNA"/>
</dbReference>
<evidence type="ECO:0000313" key="2">
    <source>
        <dbReference type="Proteomes" id="UP000829398"/>
    </source>
</evidence>
<comment type="caution">
    <text evidence="1">The sequence shown here is derived from an EMBL/GenBank/DDBJ whole genome shotgun (WGS) entry which is preliminary data.</text>
</comment>
<name>A0ACB8M5U5_CITSI</name>
<reference evidence="2" key="1">
    <citation type="journal article" date="2023" name="Hortic. Res.">
        <title>A chromosome-level phased genome enabling allele-level studies in sweet orange: a case study on citrus Huanglongbing tolerance.</title>
        <authorList>
            <person name="Wu B."/>
            <person name="Yu Q."/>
            <person name="Deng Z."/>
            <person name="Duan Y."/>
            <person name="Luo F."/>
            <person name="Gmitter F. Jr."/>
        </authorList>
    </citation>
    <scope>NUCLEOTIDE SEQUENCE [LARGE SCALE GENOMIC DNA]</scope>
    <source>
        <strain evidence="2">cv. Valencia</strain>
    </source>
</reference>
<dbReference type="Proteomes" id="UP000829398">
    <property type="component" value="Chromosome 3"/>
</dbReference>
<protein>
    <submittedName>
        <fullName evidence="1">Reverse transcriptase domain-containing protein</fullName>
    </submittedName>
</protein>